<dbReference type="GO" id="GO:0006887">
    <property type="term" value="P:exocytosis"/>
    <property type="evidence" value="ECO:0007669"/>
    <property type="project" value="UniProtKB-KW"/>
</dbReference>
<dbReference type="Gene3D" id="1.20.58.1210">
    <property type="entry name" value="Exo84p, N-terminal helical domain"/>
    <property type="match status" value="1"/>
</dbReference>
<dbReference type="OrthoDB" id="642193at2759"/>
<organism evidence="10 11">
    <name type="scientific">Naganishia liquefaciens</name>
    <dbReference type="NCBI Taxonomy" id="104408"/>
    <lineage>
        <taxon>Eukaryota</taxon>
        <taxon>Fungi</taxon>
        <taxon>Dikarya</taxon>
        <taxon>Basidiomycota</taxon>
        <taxon>Agaricomycotina</taxon>
        <taxon>Tremellomycetes</taxon>
        <taxon>Filobasidiales</taxon>
        <taxon>Filobasidiaceae</taxon>
        <taxon>Naganishia</taxon>
    </lineage>
</organism>
<evidence type="ECO:0000256" key="1">
    <source>
        <dbReference type="ARBA" id="ARBA00004398"/>
    </source>
</evidence>
<keyword evidence="4" id="KW-0813">Transport</keyword>
<comment type="subcellular location">
    <subcellularLocation>
        <location evidence="1">Cytoplasmic vesicle</location>
        <location evidence="1">Secretory vesicle</location>
    </subcellularLocation>
</comment>
<evidence type="ECO:0000256" key="3">
    <source>
        <dbReference type="ARBA" id="ARBA00021269"/>
    </source>
</evidence>
<evidence type="ECO:0000313" key="11">
    <source>
        <dbReference type="Proteomes" id="UP000620104"/>
    </source>
</evidence>
<sequence length="795" mass="88346">MSSLRTRRASQFPHQQSAAAATAGLPEIPEVRVHHIPSSSLNPSAIPGYASKPAGAKRTPTYVRRSDAVKEKEEKDKRRMSRVGEKIKKRLSLRYQDPLPSIDTPPVPSSGSSAFATPQSKVTPQFAQNDIVPTSYTNSLVPPTSNLAGIDALNNKFASYSIGPGAEGRKGSSAYARRTSRFDAGPSFSRGASATNAFSGIEEDDDEADAAVIQPGRQGGQRWDLEGLKDQHVDLNTYIKDMLEGAEDDEVEDFTQALRRRKAENAEELKRNVFQNYGEFVTVSKEISSLENEMLELRDLISEWKTVPELLNNGVDPTADVIATTSASGMNNLERRRTVRDSILDLQNMYRAQLQSLWTEISGSQKYLPITPGRHLVCEASNFIELNPATYKTKQLVELFLLNDLMLTAVRKRKRSVGELSMGVGRRGAAGGDALDRGHLVAERCFTLSEITVADVKDSGDLTNAIKVKRGKETYLYRTNHAEDKRALLMAFRQVAEELREKKREQTEREQDRRKSMWTGEVAISKQNVPRMPRIPAALAAADGMPTDSSSIDSFEDDLTMAIALKDWDQSVELVLKARGYLSSAVARSLPDPTIAARLSALTRDLVDQIAYDLSDQDIRRSEVVSLSAYLARLEESQAASNAFLRARKELLGKRTRMIGYHGDVPAYISELAIVTFTILRHTSDWYLAAFPANALVSGFIEWCQAQIIQFAESFRRQVYGPAEDPIVIHDSLTVVAFHNRKLMREVGLDFTFMMSTLLQPNFADSDVQPNPIIQDSAGPRSAKKQDAHRRMEGE</sequence>
<protein>
    <recommendedName>
        <fullName evidence="3">Exocyst complex component EXO84</fullName>
    </recommendedName>
</protein>
<feature type="domain" description="Exocyst component Exo84 C-terminal" evidence="9">
    <location>
        <begin position="552"/>
        <end position="752"/>
    </location>
</feature>
<gene>
    <name evidence="10" type="ORF">NliqN6_5325</name>
</gene>
<proteinExistence type="inferred from homology"/>
<dbReference type="InterPro" id="IPR033961">
    <property type="entry name" value="Exo84"/>
</dbReference>
<evidence type="ECO:0000256" key="2">
    <source>
        <dbReference type="ARBA" id="ARBA00007210"/>
    </source>
</evidence>
<dbReference type="GO" id="GO:0000145">
    <property type="term" value="C:exocyst"/>
    <property type="evidence" value="ECO:0007669"/>
    <property type="project" value="InterPro"/>
</dbReference>
<dbReference type="EMBL" id="BLZA01000032">
    <property type="protein sequence ID" value="GHJ88923.1"/>
    <property type="molecule type" value="Genomic_DNA"/>
</dbReference>
<reference evidence="10" key="1">
    <citation type="submission" date="2020-07" db="EMBL/GenBank/DDBJ databases">
        <title>Draft Genome Sequence of a Deep-Sea Yeast, Naganishia (Cryptococcus) liquefaciens strain N6.</title>
        <authorList>
            <person name="Han Y.W."/>
            <person name="Kajitani R."/>
            <person name="Morimoto H."/>
            <person name="Parhat M."/>
            <person name="Tsubouchi H."/>
            <person name="Bakenova O."/>
            <person name="Ogata M."/>
            <person name="Argunhan B."/>
            <person name="Aoki R."/>
            <person name="Kajiwara S."/>
            <person name="Itoh T."/>
            <person name="Iwasaki H."/>
        </authorList>
    </citation>
    <scope>NUCLEOTIDE SEQUENCE</scope>
    <source>
        <strain evidence="10">N6</strain>
    </source>
</reference>
<dbReference type="InterPro" id="IPR042560">
    <property type="entry name" value="Exo84_C_2"/>
</dbReference>
<feature type="coiled-coil region" evidence="7">
    <location>
        <begin position="482"/>
        <end position="515"/>
    </location>
</feature>
<feature type="region of interest" description="Disordered" evidence="8">
    <location>
        <begin position="1"/>
        <end position="84"/>
    </location>
</feature>
<evidence type="ECO:0000256" key="8">
    <source>
        <dbReference type="SAM" id="MobiDB-lite"/>
    </source>
</evidence>
<dbReference type="InterPro" id="IPR016159">
    <property type="entry name" value="Cullin_repeat-like_dom_sf"/>
</dbReference>
<dbReference type="InterPro" id="IPR042561">
    <property type="entry name" value="Exo84_C_1"/>
</dbReference>
<dbReference type="SUPFAM" id="SSF74788">
    <property type="entry name" value="Cullin repeat-like"/>
    <property type="match status" value="1"/>
</dbReference>
<dbReference type="Pfam" id="PF16528">
    <property type="entry name" value="Exo84_C"/>
    <property type="match status" value="1"/>
</dbReference>
<dbReference type="AlphaFoldDB" id="A0A8H3TY11"/>
<dbReference type="GO" id="GO:0015031">
    <property type="term" value="P:protein transport"/>
    <property type="evidence" value="ECO:0007669"/>
    <property type="project" value="UniProtKB-KW"/>
</dbReference>
<feature type="compositionally biased region" description="Polar residues" evidence="8">
    <location>
        <begin position="109"/>
        <end position="119"/>
    </location>
</feature>
<dbReference type="Gene3D" id="1.20.58.1220">
    <property type="entry name" value="Exo84p, C-terminal helical domain"/>
    <property type="match status" value="1"/>
</dbReference>
<dbReference type="PANTHER" id="PTHR21426:SF12">
    <property type="entry name" value="EXOCYST COMPLEX COMPONENT 8"/>
    <property type="match status" value="1"/>
</dbReference>
<evidence type="ECO:0000259" key="9">
    <source>
        <dbReference type="Pfam" id="PF16528"/>
    </source>
</evidence>
<keyword evidence="11" id="KW-1185">Reference proteome</keyword>
<evidence type="ECO:0000256" key="6">
    <source>
        <dbReference type="ARBA" id="ARBA00022927"/>
    </source>
</evidence>
<evidence type="ECO:0000256" key="4">
    <source>
        <dbReference type="ARBA" id="ARBA00022448"/>
    </source>
</evidence>
<dbReference type="PANTHER" id="PTHR21426">
    <property type="entry name" value="EXOCYST COMPLEX COMPONENT 8"/>
    <property type="match status" value="1"/>
</dbReference>
<dbReference type="GO" id="GO:0030133">
    <property type="term" value="C:transport vesicle"/>
    <property type="evidence" value="ECO:0007669"/>
    <property type="project" value="UniProtKB-SubCell"/>
</dbReference>
<evidence type="ECO:0000256" key="5">
    <source>
        <dbReference type="ARBA" id="ARBA00022483"/>
    </source>
</evidence>
<dbReference type="GO" id="GO:0006893">
    <property type="term" value="P:Golgi to plasma membrane transport"/>
    <property type="evidence" value="ECO:0007669"/>
    <property type="project" value="TreeGrafter"/>
</dbReference>
<feature type="region of interest" description="Disordered" evidence="8">
    <location>
        <begin position="770"/>
        <end position="795"/>
    </location>
</feature>
<feature type="compositionally biased region" description="Basic and acidic residues" evidence="8">
    <location>
        <begin position="64"/>
        <end position="84"/>
    </location>
</feature>
<dbReference type="Gene3D" id="2.30.29.30">
    <property type="entry name" value="Pleckstrin-homology domain (PH domain)/Phosphotyrosine-binding domain (PTB)"/>
    <property type="match status" value="1"/>
</dbReference>
<keyword evidence="5" id="KW-0268">Exocytosis</keyword>
<name>A0A8H3TY11_9TREE</name>
<keyword evidence="7" id="KW-0175">Coiled coil</keyword>
<dbReference type="Pfam" id="PF08700">
    <property type="entry name" value="VPS51_Exo84_N"/>
    <property type="match status" value="1"/>
</dbReference>
<comment type="similarity">
    <text evidence="2">Belongs to the EXO84 family.</text>
</comment>
<comment type="caution">
    <text evidence="10">The sequence shown here is derived from an EMBL/GenBank/DDBJ whole genome shotgun (WGS) entry which is preliminary data.</text>
</comment>
<feature type="compositionally biased region" description="Basic and acidic residues" evidence="8">
    <location>
        <begin position="784"/>
        <end position="795"/>
    </location>
</feature>
<evidence type="ECO:0000313" key="10">
    <source>
        <dbReference type="EMBL" id="GHJ88923.1"/>
    </source>
</evidence>
<dbReference type="SUPFAM" id="SSF50729">
    <property type="entry name" value="PH domain-like"/>
    <property type="match status" value="1"/>
</dbReference>
<dbReference type="InterPro" id="IPR032403">
    <property type="entry name" value="Exo84_C"/>
</dbReference>
<accession>A0A8H3TY11</accession>
<feature type="region of interest" description="Disordered" evidence="8">
    <location>
        <begin position="97"/>
        <end position="119"/>
    </location>
</feature>
<dbReference type="Proteomes" id="UP000620104">
    <property type="component" value="Unassembled WGS sequence"/>
</dbReference>
<dbReference type="Pfam" id="PF25345">
    <property type="entry name" value="PH_EXO84"/>
    <property type="match status" value="1"/>
</dbReference>
<evidence type="ECO:0000256" key="7">
    <source>
        <dbReference type="SAM" id="Coils"/>
    </source>
</evidence>
<keyword evidence="6" id="KW-0653">Protein transport</keyword>
<dbReference type="InterPro" id="IPR011993">
    <property type="entry name" value="PH-like_dom_sf"/>
</dbReference>